<dbReference type="InterPro" id="IPR044849">
    <property type="entry name" value="CASTOR/POLLUX/SYM8-like"/>
</dbReference>
<dbReference type="OrthoDB" id="1654425at2759"/>
<dbReference type="PANTHER" id="PTHR31563">
    <property type="entry name" value="ION CHANNEL POLLUX-RELATED"/>
    <property type="match status" value="1"/>
</dbReference>
<dbReference type="Proteomes" id="UP000694251">
    <property type="component" value="Chromosome 13"/>
</dbReference>
<reference evidence="1 2" key="1">
    <citation type="submission" date="2020-12" db="EMBL/GenBank/DDBJ databases">
        <title>Concerted genomic and epigenomic changes stabilize Arabidopsis allopolyploids.</title>
        <authorList>
            <person name="Chen Z."/>
        </authorList>
    </citation>
    <scope>NUCLEOTIDE SEQUENCE [LARGE SCALE GENOMIC DNA]</scope>
    <source>
        <strain evidence="1">As9502</strain>
        <tissue evidence="1">Leaf</tissue>
    </source>
</reference>
<proteinExistence type="predicted"/>
<keyword evidence="2" id="KW-1185">Reference proteome</keyword>
<dbReference type="AlphaFoldDB" id="A0A8T1XQF1"/>
<comment type="caution">
    <text evidence="1">The sequence shown here is derived from an EMBL/GenBank/DDBJ whole genome shotgun (WGS) entry which is preliminary data.</text>
</comment>
<gene>
    <name evidence="1" type="ORF">ISN44_As13g005160</name>
</gene>
<dbReference type="GO" id="GO:0006811">
    <property type="term" value="P:monoatomic ion transport"/>
    <property type="evidence" value="ECO:0007669"/>
    <property type="project" value="InterPro"/>
</dbReference>
<evidence type="ECO:0000313" key="2">
    <source>
        <dbReference type="Proteomes" id="UP000694251"/>
    </source>
</evidence>
<name>A0A8T1XQF1_ARASU</name>
<accession>A0A8T1XQF1</accession>
<evidence type="ECO:0000313" key="1">
    <source>
        <dbReference type="EMBL" id="KAG7536575.1"/>
    </source>
</evidence>
<protein>
    <submittedName>
        <fullName evidence="1">Uncharacterized protein</fullName>
    </submittedName>
</protein>
<dbReference type="EMBL" id="JAEFBJ010000013">
    <property type="protein sequence ID" value="KAG7536575.1"/>
    <property type="molecule type" value="Genomic_DNA"/>
</dbReference>
<organism evidence="1 2">
    <name type="scientific">Arabidopsis suecica</name>
    <name type="common">Swedish thale-cress</name>
    <name type="synonym">Cardaminopsis suecica</name>
    <dbReference type="NCBI Taxonomy" id="45249"/>
    <lineage>
        <taxon>Eukaryota</taxon>
        <taxon>Viridiplantae</taxon>
        <taxon>Streptophyta</taxon>
        <taxon>Embryophyta</taxon>
        <taxon>Tracheophyta</taxon>
        <taxon>Spermatophyta</taxon>
        <taxon>Magnoliopsida</taxon>
        <taxon>eudicotyledons</taxon>
        <taxon>Gunneridae</taxon>
        <taxon>Pentapetalae</taxon>
        <taxon>rosids</taxon>
        <taxon>malvids</taxon>
        <taxon>Brassicales</taxon>
        <taxon>Brassicaceae</taxon>
        <taxon>Camelineae</taxon>
        <taxon>Arabidopsis</taxon>
    </lineage>
</organism>
<sequence>MYLAEIICNKLGVKVHNLASEIVDSKLGKQITGLKPSLAFIAAEEVMSLVTAQVAENSELNEVSERAWLRREVAIGYIKGGKR</sequence>
<dbReference type="PANTHER" id="PTHR31563:SF13">
    <property type="entry name" value="ION CHANNEL POLLUX-LIKE 1-RELATED"/>
    <property type="match status" value="1"/>
</dbReference>